<evidence type="ECO:0000313" key="10">
    <source>
        <dbReference type="EMBL" id="KUG04170.1"/>
    </source>
</evidence>
<evidence type="ECO:0000256" key="1">
    <source>
        <dbReference type="ARBA" id="ARBA00004236"/>
    </source>
</evidence>
<comment type="caution">
    <text evidence="10">The sequence shown here is derived from an EMBL/GenBank/DDBJ whole genome shotgun (WGS) entry which is preliminary data.</text>
</comment>
<evidence type="ECO:0000256" key="2">
    <source>
        <dbReference type="ARBA" id="ARBA00005417"/>
    </source>
</evidence>
<evidence type="ECO:0000256" key="8">
    <source>
        <dbReference type="ARBA" id="ARBA00023136"/>
    </source>
</evidence>
<dbReference type="GO" id="GO:0043190">
    <property type="term" value="C:ATP-binding cassette (ABC) transporter complex"/>
    <property type="evidence" value="ECO:0007669"/>
    <property type="project" value="TreeGrafter"/>
</dbReference>
<dbReference type="PANTHER" id="PTHR43553">
    <property type="entry name" value="HEAVY METAL TRANSPORTER"/>
    <property type="match status" value="1"/>
</dbReference>
<dbReference type="FunFam" id="3.40.50.300:FF:000224">
    <property type="entry name" value="Energy-coupling factor transporter ATP-binding protein EcfA"/>
    <property type="match status" value="1"/>
</dbReference>
<evidence type="ECO:0000256" key="7">
    <source>
        <dbReference type="ARBA" id="ARBA00022967"/>
    </source>
</evidence>
<dbReference type="SMART" id="SM00382">
    <property type="entry name" value="AAA"/>
    <property type="match status" value="1"/>
</dbReference>
<protein>
    <recommendedName>
        <fullName evidence="9">ABC transporter domain-containing protein</fullName>
    </recommendedName>
</protein>
<evidence type="ECO:0000256" key="6">
    <source>
        <dbReference type="ARBA" id="ARBA00022840"/>
    </source>
</evidence>
<evidence type="ECO:0000259" key="9">
    <source>
        <dbReference type="PROSITE" id="PS50893"/>
    </source>
</evidence>
<dbReference type="SUPFAM" id="SSF52540">
    <property type="entry name" value="P-loop containing nucleoside triphosphate hydrolases"/>
    <property type="match status" value="1"/>
</dbReference>
<gene>
    <name evidence="10" type="ORF">ASZ90_018390</name>
</gene>
<dbReference type="CDD" id="cd03225">
    <property type="entry name" value="ABC_cobalt_CbiO_domain1"/>
    <property type="match status" value="1"/>
</dbReference>
<sequence length="277" mass="30908">MITVEQVSFSYSNNESRIIKDVDLEIAEHEFVAVIGNNGSGKTTLAKLLNGLYIPDAGRILVDGLDSKVPENRILIKQKVGMLFAEADKQLISSTVEEDVAFGPENLDLTQNEIRARVDNALKLLSMEDFSKHPPYLLSGGQKQKVGIAGLLAMKPSYLVLDEPASMLDERGKEEVFQALWQLNKNEGIAVVLITHELPPALKADRIVFMESGQIKKQCRPEQIMYKPELLRAMQIQPLDISCFIEAFNTVSTGLLPIEINDVDKLVEEICQLKQKM</sequence>
<dbReference type="EMBL" id="LNQE01001856">
    <property type="protein sequence ID" value="KUG04170.1"/>
    <property type="molecule type" value="Genomic_DNA"/>
</dbReference>
<keyword evidence="3" id="KW-0813">Transport</keyword>
<evidence type="ECO:0000256" key="4">
    <source>
        <dbReference type="ARBA" id="ARBA00022475"/>
    </source>
</evidence>
<organism evidence="10">
    <name type="scientific">hydrocarbon metagenome</name>
    <dbReference type="NCBI Taxonomy" id="938273"/>
    <lineage>
        <taxon>unclassified sequences</taxon>
        <taxon>metagenomes</taxon>
        <taxon>ecological metagenomes</taxon>
    </lineage>
</organism>
<proteinExistence type="inferred from homology"/>
<keyword evidence="6" id="KW-0067">ATP-binding</keyword>
<reference evidence="10" key="1">
    <citation type="journal article" date="2015" name="Proc. Natl. Acad. Sci. U.S.A.">
        <title>Networks of energetic and metabolic interactions define dynamics in microbial communities.</title>
        <authorList>
            <person name="Embree M."/>
            <person name="Liu J.K."/>
            <person name="Al-Bassam M.M."/>
            <person name="Zengler K."/>
        </authorList>
    </citation>
    <scope>NUCLEOTIDE SEQUENCE</scope>
</reference>
<comment type="subcellular location">
    <subcellularLocation>
        <location evidence="1">Cell membrane</location>
    </subcellularLocation>
</comment>
<evidence type="ECO:0000256" key="3">
    <source>
        <dbReference type="ARBA" id="ARBA00022448"/>
    </source>
</evidence>
<comment type="similarity">
    <text evidence="2">Belongs to the ABC transporter superfamily.</text>
</comment>
<keyword evidence="7" id="KW-1278">Translocase</keyword>
<dbReference type="PANTHER" id="PTHR43553:SF24">
    <property type="entry name" value="ENERGY-COUPLING FACTOR TRANSPORTER ATP-BINDING PROTEIN ECFA1"/>
    <property type="match status" value="1"/>
</dbReference>
<dbReference type="Gene3D" id="3.40.50.300">
    <property type="entry name" value="P-loop containing nucleotide triphosphate hydrolases"/>
    <property type="match status" value="1"/>
</dbReference>
<dbReference type="GO" id="GO:0016887">
    <property type="term" value="F:ATP hydrolysis activity"/>
    <property type="evidence" value="ECO:0007669"/>
    <property type="project" value="InterPro"/>
</dbReference>
<dbReference type="GO" id="GO:0042626">
    <property type="term" value="F:ATPase-coupled transmembrane transporter activity"/>
    <property type="evidence" value="ECO:0007669"/>
    <property type="project" value="TreeGrafter"/>
</dbReference>
<accession>A0A0W8E6B2</accession>
<name>A0A0W8E6B2_9ZZZZ</name>
<dbReference type="Pfam" id="PF00005">
    <property type="entry name" value="ABC_tran"/>
    <property type="match status" value="1"/>
</dbReference>
<dbReference type="InterPro" id="IPR003593">
    <property type="entry name" value="AAA+_ATPase"/>
</dbReference>
<dbReference type="InterPro" id="IPR017871">
    <property type="entry name" value="ABC_transporter-like_CS"/>
</dbReference>
<dbReference type="InterPro" id="IPR050095">
    <property type="entry name" value="ECF_ABC_transporter_ATP-bd"/>
</dbReference>
<feature type="domain" description="ABC transporter" evidence="9">
    <location>
        <begin position="2"/>
        <end position="237"/>
    </location>
</feature>
<keyword evidence="4" id="KW-1003">Cell membrane</keyword>
<dbReference type="GO" id="GO:0005524">
    <property type="term" value="F:ATP binding"/>
    <property type="evidence" value="ECO:0007669"/>
    <property type="project" value="UniProtKB-KW"/>
</dbReference>
<dbReference type="InterPro" id="IPR003439">
    <property type="entry name" value="ABC_transporter-like_ATP-bd"/>
</dbReference>
<evidence type="ECO:0000256" key="5">
    <source>
        <dbReference type="ARBA" id="ARBA00022741"/>
    </source>
</evidence>
<dbReference type="AlphaFoldDB" id="A0A0W8E6B2"/>
<keyword evidence="8" id="KW-0472">Membrane</keyword>
<dbReference type="InterPro" id="IPR027417">
    <property type="entry name" value="P-loop_NTPase"/>
</dbReference>
<dbReference type="PROSITE" id="PS00211">
    <property type="entry name" value="ABC_TRANSPORTER_1"/>
    <property type="match status" value="1"/>
</dbReference>
<keyword evidence="5" id="KW-0547">Nucleotide-binding</keyword>
<dbReference type="InterPro" id="IPR015856">
    <property type="entry name" value="ABC_transpr_CbiO/EcfA_su"/>
</dbReference>
<dbReference type="PROSITE" id="PS50893">
    <property type="entry name" value="ABC_TRANSPORTER_2"/>
    <property type="match status" value="1"/>
</dbReference>